<name>A0A486XLN8_9GAMM</name>
<dbReference type="AlphaFoldDB" id="A0A486XLN8"/>
<reference evidence="1" key="1">
    <citation type="submission" date="2019-04" db="EMBL/GenBank/DDBJ databases">
        <authorList>
            <person name="Brambilla D."/>
        </authorList>
    </citation>
    <scope>NUCLEOTIDE SEQUENCE</scope>
    <source>
        <strain evidence="1">BAL1</strain>
    </source>
</reference>
<dbReference type="InterPro" id="IPR038695">
    <property type="entry name" value="Saro_0823-like_sf"/>
</dbReference>
<dbReference type="InterPro" id="IPR003795">
    <property type="entry name" value="DUF192"/>
</dbReference>
<evidence type="ECO:0000313" key="1">
    <source>
        <dbReference type="EMBL" id="VHO02307.1"/>
    </source>
</evidence>
<dbReference type="Gene3D" id="2.60.120.1140">
    <property type="entry name" value="Protein of unknown function DUF192"/>
    <property type="match status" value="1"/>
</dbReference>
<organism evidence="1">
    <name type="scientific">Rheinheimera sp. BAL341</name>
    <dbReference type="NCBI Taxonomy" id="1708203"/>
    <lineage>
        <taxon>Bacteria</taxon>
        <taxon>Pseudomonadati</taxon>
        <taxon>Pseudomonadota</taxon>
        <taxon>Gammaproteobacteria</taxon>
        <taxon>Chromatiales</taxon>
        <taxon>Chromatiaceae</taxon>
        <taxon>Rheinheimera</taxon>
    </lineage>
</organism>
<proteinExistence type="predicted"/>
<gene>
    <name evidence="1" type="ORF">BAL341_721</name>
</gene>
<dbReference type="EMBL" id="CAAJGR010000061">
    <property type="protein sequence ID" value="VHO02307.1"/>
    <property type="molecule type" value="Genomic_DNA"/>
</dbReference>
<accession>A0A486XLN8</accession>
<sequence>MLINKLLLNDTDELLLSELWLPQGFWSRLRGLLGRPPLLVSQGMLFTDCRAIHTCFMQQAIDVVFLDNNFFITRLVAGVTPYRFASDTNACHTLELANGAIARFKLAPGKRLNVREA</sequence>
<dbReference type="Pfam" id="PF02643">
    <property type="entry name" value="DUF192"/>
    <property type="match status" value="1"/>
</dbReference>
<protein>
    <recommendedName>
        <fullName evidence="2">DUF192 domain-containing protein</fullName>
    </recommendedName>
</protein>
<evidence type="ECO:0008006" key="2">
    <source>
        <dbReference type="Google" id="ProtNLM"/>
    </source>
</evidence>